<evidence type="ECO:0000256" key="7">
    <source>
        <dbReference type="ARBA" id="ARBA00038291"/>
    </source>
</evidence>
<evidence type="ECO:0000259" key="10">
    <source>
        <dbReference type="PROSITE" id="PS50822"/>
    </source>
</evidence>
<evidence type="ECO:0000256" key="3">
    <source>
        <dbReference type="ARBA" id="ARBA00022490"/>
    </source>
</evidence>
<dbReference type="Pfam" id="PF02170">
    <property type="entry name" value="PAZ"/>
    <property type="match status" value="1"/>
</dbReference>
<dbReference type="InterPro" id="IPR003100">
    <property type="entry name" value="PAZ_dom"/>
</dbReference>
<evidence type="ECO:0000313" key="11">
    <source>
        <dbReference type="EnsemblMetazoa" id="XP_038044819.1"/>
    </source>
</evidence>
<dbReference type="GO" id="GO:0005737">
    <property type="term" value="C:cytoplasm"/>
    <property type="evidence" value="ECO:0007669"/>
    <property type="project" value="UniProtKB-SubCell"/>
</dbReference>
<keyword evidence="3" id="KW-0963">Cytoplasm</keyword>
<dbReference type="Gene3D" id="3.30.420.10">
    <property type="entry name" value="Ribonuclease H-like superfamily/Ribonuclease H"/>
    <property type="match status" value="1"/>
</dbReference>
<dbReference type="PROSITE" id="PS50822">
    <property type="entry name" value="PIWI"/>
    <property type="match status" value="1"/>
</dbReference>
<dbReference type="AlphaFoldDB" id="A0A913YYK4"/>
<dbReference type="Pfam" id="PF23278">
    <property type="entry name" value="Piwi_N"/>
    <property type="match status" value="1"/>
</dbReference>
<dbReference type="PANTHER" id="PTHR22891">
    <property type="entry name" value="EUKARYOTIC TRANSLATION INITIATION FACTOR 2C"/>
    <property type="match status" value="1"/>
</dbReference>
<protein>
    <submittedName>
        <fullName evidence="11">Uncharacterized protein</fullName>
    </submittedName>
</protein>
<dbReference type="SUPFAM" id="SSF53098">
    <property type="entry name" value="Ribonuclease H-like"/>
    <property type="match status" value="1"/>
</dbReference>
<dbReference type="SUPFAM" id="SSF101690">
    <property type="entry name" value="PAZ domain"/>
    <property type="match status" value="1"/>
</dbReference>
<dbReference type="Gene3D" id="3.40.50.2300">
    <property type="match status" value="1"/>
</dbReference>
<dbReference type="CDD" id="cd02845">
    <property type="entry name" value="PAZ_piwi_like"/>
    <property type="match status" value="1"/>
</dbReference>
<feature type="region of interest" description="Disordered" evidence="8">
    <location>
        <begin position="1"/>
        <end position="100"/>
    </location>
</feature>
<sequence length="903" mass="101038">MADSQQGVGSGRARGRGRGRGRGQASAGQQQGLPRRPGEAAPATPMPSGDAEAMPAPGRGRTRGGASQVPGSGAAISMEQRAAMAESYHRHAPRPMPAEAPPTAQMAALSVGGAQGAEGGGVSGRGRQTELRYGEQKAPRPIDKRGKKGKPVEVLTNCFRMKAADQWLLHQYSVDFSPVVDNPRARHALLRAHSEILGTPMAFDGMMLFLLRRLDEPVTRFQTKRRDSDDIITITVALKNALPPTSPTCMQVYNIIFRKILGLVGFEQIGRNYFNPNAKREIQQHKIQLLPGFITSILQYEQEVLLMADVSHKILRTETVLDMLAEIEQTKGAGWADVAKRVLAGEIVLTKYNNKTYRVDDIDFNIDPMNTFDKLDGTKITYAQYYRDAYGLNISDLGQPLLVSNPKKRDQRRGMIDHIHLIPELCTLTGLSEAMRSDFHVMKDLSVYTRITPNVRMKELTNFIGSFPRNQEASTYLQKWQVSFEAQPVRINARIMDREKILTGHQGKNEISLGENAEWSRDLRKDLLSCIGLHNWLLIYTARDSKNAMEFLNAFNTVAPRLGMETRPPLICELRDDRTESFIRAIRQNLSPQTQMVVCILPTIRKDRYDAIKKFCCLEAPVPSQCIVGRTINKKQTVMSVATKIAMQINCKMGGELWTVLIPSKMLMMVVGIDSYHDSATRGRSVGGFVASMNHDLSRYFSRCTFQHTGQELIDGLKVCMTSALRKFKEINGKLPERVIIYRDGVGDGQLPAVVEYELPQVIDTFRMIETDYSPKCAVVVIKKRINNRFCSLNQGNLVNPSPGTVIDSVVTKPDLYDFFLVSQSVRQGTVTPTSYNVIWDNSGLAPDSMQSLTYKLTHLYFNWPGTIRVPAPCLYAHKLSFLVGQSLHKEPRIELADRLFFL</sequence>
<dbReference type="SMART" id="SM00950">
    <property type="entry name" value="Piwi"/>
    <property type="match status" value="1"/>
</dbReference>
<proteinExistence type="inferred from homology"/>
<comment type="similarity">
    <text evidence="7">Belongs to the argonaute family. Piwi subfamily.</text>
</comment>
<dbReference type="FunFam" id="3.30.420.10:FF:000014">
    <property type="entry name" value="Piwi-like RNA-mediated gene silencing 1"/>
    <property type="match status" value="1"/>
</dbReference>
<evidence type="ECO:0000256" key="1">
    <source>
        <dbReference type="ARBA" id="ARBA00004496"/>
    </source>
</evidence>
<dbReference type="RefSeq" id="XP_038044820.1">
    <property type="nucleotide sequence ID" value="XM_038188892.1"/>
</dbReference>
<keyword evidence="2" id="KW-0217">Developmental protein</keyword>
<dbReference type="Proteomes" id="UP000887568">
    <property type="component" value="Unplaced"/>
</dbReference>
<keyword evidence="4" id="KW-0221">Differentiation</keyword>
<dbReference type="EnsemblMetazoa" id="XM_038188891.1">
    <property type="protein sequence ID" value="XP_038044819.1"/>
    <property type="gene ID" value="LOC119719434"/>
</dbReference>
<name>A0A913YYK4_PATMI</name>
<keyword evidence="12" id="KW-1185">Reference proteome</keyword>
<evidence type="ECO:0000256" key="6">
    <source>
        <dbReference type="ARBA" id="ARBA00023158"/>
    </source>
</evidence>
<dbReference type="OrthoDB" id="445936at2759"/>
<accession>A0A913YYK4</accession>
<dbReference type="InterPro" id="IPR036397">
    <property type="entry name" value="RNaseH_sf"/>
</dbReference>
<feature type="compositionally biased region" description="Low complexity" evidence="8">
    <location>
        <begin position="23"/>
        <end position="32"/>
    </location>
</feature>
<dbReference type="SMART" id="SM00949">
    <property type="entry name" value="PAZ"/>
    <property type="match status" value="1"/>
</dbReference>
<feature type="domain" description="PAZ" evidence="9">
    <location>
        <begin position="319"/>
        <end position="430"/>
    </location>
</feature>
<comment type="subcellular location">
    <subcellularLocation>
        <location evidence="1">Cytoplasm</location>
    </subcellularLocation>
</comment>
<evidence type="ECO:0000313" key="12">
    <source>
        <dbReference type="Proteomes" id="UP000887568"/>
    </source>
</evidence>
<dbReference type="Pfam" id="PF02171">
    <property type="entry name" value="Piwi"/>
    <property type="match status" value="1"/>
</dbReference>
<dbReference type="EnsemblMetazoa" id="XM_038188892.1">
    <property type="protein sequence ID" value="XP_038044820.1"/>
    <property type="gene ID" value="LOC119719434"/>
</dbReference>
<dbReference type="FunFam" id="2.170.260.10:FF:000003">
    <property type="entry name" value="Piwi-like RNA-mediated gene silencing 2"/>
    <property type="match status" value="1"/>
</dbReference>
<feature type="compositionally biased region" description="Basic and acidic residues" evidence="8">
    <location>
        <begin position="127"/>
        <end position="144"/>
    </location>
</feature>
<keyword evidence="5" id="KW-0694">RNA-binding</keyword>
<dbReference type="GO" id="GO:0030154">
    <property type="term" value="P:cell differentiation"/>
    <property type="evidence" value="ECO:0007669"/>
    <property type="project" value="UniProtKB-KW"/>
</dbReference>
<evidence type="ECO:0000256" key="8">
    <source>
        <dbReference type="SAM" id="MobiDB-lite"/>
    </source>
</evidence>
<dbReference type="OMA" id="WSGTCRV"/>
<dbReference type="RefSeq" id="XP_038044819.1">
    <property type="nucleotide sequence ID" value="XM_038188891.1"/>
</dbReference>
<dbReference type="InterPro" id="IPR012337">
    <property type="entry name" value="RNaseH-like_sf"/>
</dbReference>
<evidence type="ECO:0000256" key="5">
    <source>
        <dbReference type="ARBA" id="ARBA00022884"/>
    </source>
</evidence>
<dbReference type="GO" id="GO:0031047">
    <property type="term" value="P:regulatory ncRNA-mediated gene silencing"/>
    <property type="evidence" value="ECO:0007669"/>
    <property type="project" value="UniProtKB-KW"/>
</dbReference>
<dbReference type="Gene3D" id="2.170.260.10">
    <property type="entry name" value="paz domain"/>
    <property type="match status" value="1"/>
</dbReference>
<dbReference type="CDD" id="cd04658">
    <property type="entry name" value="Piwi_piwi-like_Euk"/>
    <property type="match status" value="1"/>
</dbReference>
<reference evidence="11" key="1">
    <citation type="submission" date="2022-11" db="UniProtKB">
        <authorList>
            <consortium name="EnsemblMetazoa"/>
        </authorList>
    </citation>
    <scope>IDENTIFICATION</scope>
</reference>
<feature type="domain" description="Piwi" evidence="10">
    <location>
        <begin position="596"/>
        <end position="889"/>
    </location>
</feature>
<dbReference type="InterPro" id="IPR036085">
    <property type="entry name" value="PAZ_dom_sf"/>
</dbReference>
<evidence type="ECO:0000256" key="2">
    <source>
        <dbReference type="ARBA" id="ARBA00022473"/>
    </source>
</evidence>
<feature type="region of interest" description="Disordered" evidence="8">
    <location>
        <begin position="113"/>
        <end position="148"/>
    </location>
</feature>
<evidence type="ECO:0000259" key="9">
    <source>
        <dbReference type="PROSITE" id="PS50821"/>
    </source>
</evidence>
<keyword evidence="6" id="KW-0943">RNA-mediated gene silencing</keyword>
<dbReference type="GO" id="GO:0003723">
    <property type="term" value="F:RNA binding"/>
    <property type="evidence" value="ECO:0007669"/>
    <property type="project" value="UniProtKB-KW"/>
</dbReference>
<feature type="compositionally biased region" description="Gly residues" evidence="8">
    <location>
        <begin position="113"/>
        <end position="124"/>
    </location>
</feature>
<dbReference type="PROSITE" id="PS50821">
    <property type="entry name" value="PAZ"/>
    <property type="match status" value="1"/>
</dbReference>
<evidence type="ECO:0000256" key="4">
    <source>
        <dbReference type="ARBA" id="ARBA00022782"/>
    </source>
</evidence>
<organism evidence="11 12">
    <name type="scientific">Patiria miniata</name>
    <name type="common">Bat star</name>
    <name type="synonym">Asterina miniata</name>
    <dbReference type="NCBI Taxonomy" id="46514"/>
    <lineage>
        <taxon>Eukaryota</taxon>
        <taxon>Metazoa</taxon>
        <taxon>Echinodermata</taxon>
        <taxon>Eleutherozoa</taxon>
        <taxon>Asterozoa</taxon>
        <taxon>Asteroidea</taxon>
        <taxon>Valvatacea</taxon>
        <taxon>Valvatida</taxon>
        <taxon>Asterinidae</taxon>
        <taxon>Patiria</taxon>
    </lineage>
</organism>
<dbReference type="InterPro" id="IPR003165">
    <property type="entry name" value="Piwi"/>
</dbReference>
<dbReference type="GeneID" id="119719434"/>